<organism evidence="1">
    <name type="scientific">Anguilla anguilla</name>
    <name type="common">European freshwater eel</name>
    <name type="synonym">Muraena anguilla</name>
    <dbReference type="NCBI Taxonomy" id="7936"/>
    <lineage>
        <taxon>Eukaryota</taxon>
        <taxon>Metazoa</taxon>
        <taxon>Chordata</taxon>
        <taxon>Craniata</taxon>
        <taxon>Vertebrata</taxon>
        <taxon>Euteleostomi</taxon>
        <taxon>Actinopterygii</taxon>
        <taxon>Neopterygii</taxon>
        <taxon>Teleostei</taxon>
        <taxon>Anguilliformes</taxon>
        <taxon>Anguillidae</taxon>
        <taxon>Anguilla</taxon>
    </lineage>
</organism>
<protein>
    <submittedName>
        <fullName evidence="1">Uncharacterized protein</fullName>
    </submittedName>
</protein>
<dbReference type="AlphaFoldDB" id="A0A0E9PDX6"/>
<accession>A0A0E9PDX6</accession>
<dbReference type="EMBL" id="GBXM01106514">
    <property type="protein sequence ID" value="JAH02063.1"/>
    <property type="molecule type" value="Transcribed_RNA"/>
</dbReference>
<reference evidence="1" key="2">
    <citation type="journal article" date="2015" name="Fish Shellfish Immunol.">
        <title>Early steps in the European eel (Anguilla anguilla)-Vibrio vulnificus interaction in the gills: Role of the RtxA13 toxin.</title>
        <authorList>
            <person name="Callol A."/>
            <person name="Pajuelo D."/>
            <person name="Ebbesson L."/>
            <person name="Teles M."/>
            <person name="MacKenzie S."/>
            <person name="Amaro C."/>
        </authorList>
    </citation>
    <scope>NUCLEOTIDE SEQUENCE</scope>
</reference>
<proteinExistence type="predicted"/>
<name>A0A0E9PDX6_ANGAN</name>
<sequence length="36" mass="4108">MLGTTYQPISCKTAGPVYLRELMRFCSHQVLICLSF</sequence>
<reference evidence="1" key="1">
    <citation type="submission" date="2014-11" db="EMBL/GenBank/DDBJ databases">
        <authorList>
            <person name="Amaro Gonzalez C."/>
        </authorList>
    </citation>
    <scope>NUCLEOTIDE SEQUENCE</scope>
</reference>
<evidence type="ECO:0000313" key="1">
    <source>
        <dbReference type="EMBL" id="JAH02063.1"/>
    </source>
</evidence>